<dbReference type="Proteomes" id="UP001254759">
    <property type="component" value="Unassembled WGS sequence"/>
</dbReference>
<gene>
    <name evidence="4" type="ORF">J2W94_002504</name>
</gene>
<dbReference type="InterPro" id="IPR029787">
    <property type="entry name" value="Nucleotide_cyclase"/>
</dbReference>
<dbReference type="CDD" id="cd01949">
    <property type="entry name" value="GGDEF"/>
    <property type="match status" value="1"/>
</dbReference>
<keyword evidence="5" id="KW-1185">Reference proteome</keyword>
<dbReference type="PROSITE" id="PS50887">
    <property type="entry name" value="GGDEF"/>
    <property type="match status" value="1"/>
</dbReference>
<organism evidence="4 5">
    <name type="scientific">Pseudoxanthomonas sacheonensis</name>
    <dbReference type="NCBI Taxonomy" id="443615"/>
    <lineage>
        <taxon>Bacteria</taxon>
        <taxon>Pseudomonadati</taxon>
        <taxon>Pseudomonadota</taxon>
        <taxon>Gammaproteobacteria</taxon>
        <taxon>Lysobacterales</taxon>
        <taxon>Lysobacteraceae</taxon>
        <taxon>Pseudoxanthomonas</taxon>
    </lineage>
</organism>
<dbReference type="Pfam" id="PF00990">
    <property type="entry name" value="GGDEF"/>
    <property type="match status" value="1"/>
</dbReference>
<dbReference type="SMART" id="SM00267">
    <property type="entry name" value="GGDEF"/>
    <property type="match status" value="1"/>
</dbReference>
<dbReference type="SMART" id="SM00065">
    <property type="entry name" value="GAF"/>
    <property type="match status" value="2"/>
</dbReference>
<dbReference type="NCBIfam" id="TIGR00254">
    <property type="entry name" value="GGDEF"/>
    <property type="match status" value="1"/>
</dbReference>
<sequence length="986" mass="109447">MQLPTIDAAEASLNDLSVGQTARAPVLAVSPMDRIVAILRDLLPTGASVAVCWRDWALGSGGSMAPGGSAGLRRSAELALSDPDAETDEAQSVVHAWDNADGNARMAVAAAMPSPLTGGERQSWLTLAKTLVMATLDSSRAQARIVSLEKSKRLQQALYEIADLASADLEMPEMLRRIHAVVGSLMSADNCYIVLYDDQRRSVRFLHFVDQKDTYVADPEREFTEEEMPNSMTFALLRHGQPVRGPSTAVRQKMGVVRDPSHGPDSLDWLGVPMRREDRVCGAIVVQSYDTPGSYADEDRALLGYVAQHILTALDRKHAHVDLERRIEARTHELQRANRELQAEILERKRAEKLQRALFRIAELAINSENLERFYADVHAVVDELIYARNFYIALLSDDGETLDFPYSIDERDPMRLSRKLTNGLTEHVIASCRPLLADRAKLAELGAQGKVHEYGPHAYSWLGVPLYRDEEVVGVIAVQSYSPDVSFSPHDQNLLTFVAHNIGNGLAKQRAQQHLRAAHAELERRVDDRTHELAETNAKLLAQMGERLRAEQRLTHQATHDGLTGLPNRPHLLDRLSAAINRARHGDGQEFAVLFLDLDRFKLVNDSIGHAAGDELLVEVSRRITSTVRGNDVVSRLGGDEFAILIEYADGLESARDLSQRILSVLGRPMWVAGRELFPSASLGIAAWHPRYRNGEELLRDADAAMYRAKAQGRDRYAVFDEAMREEAMQSLDLEADLRRAINNHDFLPFYQPIKRLEDGAVIGHEALLRWQHERRGLLLPAEFISLGEDSGLIEQVDWLLYEQVVGQLARGGEGYISVNVSPRHFRSPDFADRLLAMFYAVGADPARMRVEITEVALLDDAPRTLRTLRTLRQHGILAQLDDFGTGFSALSYLHRFPISVLKIDRSFIAGIGGEGRPESLALVRAILALANTLGIDTIAEGVETEEQRQALIELGCSYGQGYLLGRPAAQIGGLPAAPMHPNWD</sequence>
<dbReference type="InterPro" id="IPR003018">
    <property type="entry name" value="GAF"/>
</dbReference>
<dbReference type="InterPro" id="IPR029016">
    <property type="entry name" value="GAF-like_dom_sf"/>
</dbReference>
<keyword evidence="1" id="KW-0175">Coiled coil</keyword>
<dbReference type="Gene3D" id="3.30.450.40">
    <property type="match status" value="2"/>
</dbReference>
<evidence type="ECO:0000259" key="3">
    <source>
        <dbReference type="PROSITE" id="PS50887"/>
    </source>
</evidence>
<dbReference type="EMBL" id="JAVDTT010000003">
    <property type="protein sequence ID" value="MDR6842210.1"/>
    <property type="molecule type" value="Genomic_DNA"/>
</dbReference>
<dbReference type="InterPro" id="IPR001633">
    <property type="entry name" value="EAL_dom"/>
</dbReference>
<proteinExistence type="predicted"/>
<dbReference type="CDD" id="cd01948">
    <property type="entry name" value="EAL"/>
    <property type="match status" value="1"/>
</dbReference>
<dbReference type="InterPro" id="IPR000160">
    <property type="entry name" value="GGDEF_dom"/>
</dbReference>
<feature type="domain" description="GGDEF" evidence="3">
    <location>
        <begin position="590"/>
        <end position="723"/>
    </location>
</feature>
<comment type="caution">
    <text evidence="4">The sequence shown here is derived from an EMBL/GenBank/DDBJ whole genome shotgun (WGS) entry which is preliminary data.</text>
</comment>
<accession>A0ABU1RWD7</accession>
<dbReference type="SMART" id="SM00052">
    <property type="entry name" value="EAL"/>
    <property type="match status" value="1"/>
</dbReference>
<dbReference type="Gene3D" id="3.20.20.450">
    <property type="entry name" value="EAL domain"/>
    <property type="match status" value="1"/>
</dbReference>
<dbReference type="InterPro" id="IPR035919">
    <property type="entry name" value="EAL_sf"/>
</dbReference>
<reference evidence="4 5" key="1">
    <citation type="submission" date="2023-07" db="EMBL/GenBank/DDBJ databases">
        <title>Sorghum-associated microbial communities from plants grown in Nebraska, USA.</title>
        <authorList>
            <person name="Schachtman D."/>
        </authorList>
    </citation>
    <scope>NUCLEOTIDE SEQUENCE [LARGE SCALE GENOMIC DNA]</scope>
    <source>
        <strain evidence="4 5">BE107</strain>
    </source>
</reference>
<evidence type="ECO:0000313" key="5">
    <source>
        <dbReference type="Proteomes" id="UP001254759"/>
    </source>
</evidence>
<feature type="coiled-coil region" evidence="1">
    <location>
        <begin position="320"/>
        <end position="354"/>
    </location>
</feature>
<feature type="domain" description="EAL" evidence="2">
    <location>
        <begin position="732"/>
        <end position="983"/>
    </location>
</feature>
<dbReference type="Gene3D" id="3.30.70.270">
    <property type="match status" value="1"/>
</dbReference>
<dbReference type="PROSITE" id="PS50883">
    <property type="entry name" value="EAL"/>
    <property type="match status" value="1"/>
</dbReference>
<dbReference type="PANTHER" id="PTHR44757:SF2">
    <property type="entry name" value="BIOFILM ARCHITECTURE MAINTENANCE PROTEIN MBAA"/>
    <property type="match status" value="1"/>
</dbReference>
<protein>
    <submittedName>
        <fullName evidence="4">Diguanylate cyclase (GGDEF)-like protein</fullName>
    </submittedName>
</protein>
<dbReference type="Pfam" id="PF13185">
    <property type="entry name" value="GAF_2"/>
    <property type="match status" value="2"/>
</dbReference>
<dbReference type="Pfam" id="PF00563">
    <property type="entry name" value="EAL"/>
    <property type="match status" value="1"/>
</dbReference>
<name>A0ABU1RWD7_9GAMM</name>
<dbReference type="SUPFAM" id="SSF55073">
    <property type="entry name" value="Nucleotide cyclase"/>
    <property type="match status" value="1"/>
</dbReference>
<dbReference type="InterPro" id="IPR043128">
    <property type="entry name" value="Rev_trsase/Diguanyl_cyclase"/>
</dbReference>
<dbReference type="PANTHER" id="PTHR44757">
    <property type="entry name" value="DIGUANYLATE CYCLASE DGCP"/>
    <property type="match status" value="1"/>
</dbReference>
<evidence type="ECO:0000259" key="2">
    <source>
        <dbReference type="PROSITE" id="PS50883"/>
    </source>
</evidence>
<dbReference type="SUPFAM" id="SSF141868">
    <property type="entry name" value="EAL domain-like"/>
    <property type="match status" value="1"/>
</dbReference>
<dbReference type="SUPFAM" id="SSF55781">
    <property type="entry name" value="GAF domain-like"/>
    <property type="match status" value="2"/>
</dbReference>
<dbReference type="InterPro" id="IPR052155">
    <property type="entry name" value="Biofilm_reg_signaling"/>
</dbReference>
<evidence type="ECO:0000256" key="1">
    <source>
        <dbReference type="SAM" id="Coils"/>
    </source>
</evidence>
<evidence type="ECO:0000313" key="4">
    <source>
        <dbReference type="EMBL" id="MDR6842210.1"/>
    </source>
</evidence>